<protein>
    <submittedName>
        <fullName evidence="2">Uncharacterized protein</fullName>
    </submittedName>
</protein>
<dbReference type="SUPFAM" id="SSF49899">
    <property type="entry name" value="Concanavalin A-like lectins/glucanases"/>
    <property type="match status" value="1"/>
</dbReference>
<dbReference type="RefSeq" id="WP_043873571.1">
    <property type="nucleotide sequence ID" value="NZ_CCVW01000001.1"/>
</dbReference>
<dbReference type="STRING" id="1034943.BN59_01465"/>
<accession>A0A078KZJ5</accession>
<proteinExistence type="predicted"/>
<keyword evidence="3" id="KW-1185">Reference proteome</keyword>
<feature type="signal peptide" evidence="1">
    <location>
        <begin position="1"/>
        <end position="22"/>
    </location>
</feature>
<name>A0A078KZJ5_9GAMM</name>
<sequence>MNIVRLGMAAILSFFLNQEVMASNESNITSTKTAKVMQSSTVTPYTDGNESISPSSPQTVGYNETASFTVTANPNFNLQAVTGSCPAGSWNGNVYTTGPITTTCSVQFSATIDSLTVTPNGDGNVEFSPNFPVNVDYSNAIDFEVIAKAGYTLQAVTGDCPAGSMVGDQYTTGAITASCSVNFSATANTYNVTTTSDGNETISPSSQTATYGQPLVFNVTANTGYTLNQPSGSCTPGTLSGNQYTTGPIFSECNVVFTATINTYPVTAAGDDHVTVSPATQNIDYGATAQIAVTPATGYSAAIASDSCGGSLVGNTYTTGTITGPCSVSFSSTIDTYTVTASGDDNVTVNPASQTVDYNTTGQVTLNVATGYSAAIANDTCNGTLVGNTYTTGNVTSNCAVSFSSTIDTYTVTASGDDNVTVNPASQTVDYNTTGQITLNVTTGYSAAIANDTCNGTLVGNTYTTGNVTSNCAVSFSSTIDTYTVTASGDDNVTVNPASQTVDYNTTGQVTLNVTTGYSAAIANDTCNGTLVGNTYTTGNVTSNCAVSFSSTIDTYTVTASGDDNVTVNPTSQTVDYNTTGQVTLKVATGYSAAIANDTCNGTLVGNTYTTGNVTSNCAVSFSSTIDTYTVTASGDDNVTVNPASQTVDYNTTGQVTLNVTTGYSAAIANDTCNGTLVGNTYTTGNVTSNCAVSFSSTIDTYTVTASGDDNVTVNPASQTVDYNTTGQVTLKVTTGYSAAIANDTCNGTLVGNTYTTGNVTSNCSVSFSSTIDTYTVTASGDDNVTVNPASQTVDYNTTGQVTLNVTTGYSAAIANDTCNGTLVGNTYTTGNVTSNCAVSFSSTIDTYTVTASGDDNVTVNPASQTVDYNTTGQVTLNVATGYSAAIANDTCNGTLVGNTYTTGNVTSNCAVSFSSTINSYPVTPSGDGNEVFTPDSPQSVNYNGTTSFTVTASTGYTLSQTVGGTCPTGSWSGNSYTTGAITEPCSVSFSATINSYPVTPSGDGNEVFTPNSPQSVNYNGTTSFTVTPTTGYSVDQTVGGTCPAGSWSGNSYTTGAITGPCSVSFSATISSYTVTPSGDNNEVFTPDSPQSVNYNGTTTFTVTANIGYTLSSTVGGTCPAGSWNSDHYTTGAITEPCSVSFSATINSYYVGGTVSGLNIGESISVQNESLHPPVTKELTPSSDTPQPTFTFPEQLSGSAYTITITGSQPDGQNCVFSNGQTSISGTLEGQNAKVDLTCTVNLPYTESFRDPTTQLYWILPKPYTGGAQTANSACLTASTLIPLPGSMALGACTGTDGWYSGSTGPDNQGSGALRLTDTTQDSEEGGIVLQPLFDMSNGLSIQFTAYAYGGTGADGFSFFLLDGTNDNSIPDHLGPYGGGLGYGDAFEFNNEGIKHGFIAIGFDEMGNFSNSGNPAPYGTPIPNSVGIRGPVVYTPGSPPSYSGLALLNVPVKQSSFLYCPGSNPNCTPTIGRQSISDYTLGRNVYRVDIAPGQCSPSLSSKKPKATKDISSGACVTVFINGQAVPTATVSLTPNQNGITTIPDQVYLGYGAATGGNTNIHEISDLTVGNYGSLNTIPVTVTGINDGTLILQNTFKNSLGETIQDNLPLTNTDNGSTNLVMPSSLTNDTSYNITIVEYPDGQNCTISNNSGPINNSFPTVTVSCY</sequence>
<keyword evidence="1" id="KW-0732">Signal</keyword>
<gene>
    <name evidence="2" type="ORF">BN59_01465</name>
</gene>
<dbReference type="InterPro" id="IPR013320">
    <property type="entry name" value="ConA-like_dom_sf"/>
</dbReference>
<evidence type="ECO:0000313" key="2">
    <source>
        <dbReference type="EMBL" id="CDZ77183.1"/>
    </source>
</evidence>
<dbReference type="eggNOG" id="COG4719">
    <property type="taxonomic scope" value="Bacteria"/>
</dbReference>
<evidence type="ECO:0000313" key="3">
    <source>
        <dbReference type="Proteomes" id="UP000044071"/>
    </source>
</evidence>
<dbReference type="EMBL" id="CCSB01000001">
    <property type="protein sequence ID" value="CDZ77183.1"/>
    <property type="molecule type" value="Genomic_DNA"/>
</dbReference>
<organism evidence="2 3">
    <name type="scientific">Legionella massiliensis</name>
    <dbReference type="NCBI Taxonomy" id="1034943"/>
    <lineage>
        <taxon>Bacteria</taxon>
        <taxon>Pseudomonadati</taxon>
        <taxon>Pseudomonadota</taxon>
        <taxon>Gammaproteobacteria</taxon>
        <taxon>Legionellales</taxon>
        <taxon>Legionellaceae</taxon>
        <taxon>Legionella</taxon>
    </lineage>
</organism>
<dbReference type="eggNOG" id="COG4447">
    <property type="taxonomic scope" value="Bacteria"/>
</dbReference>
<dbReference type="Proteomes" id="UP000044071">
    <property type="component" value="Unassembled WGS sequence"/>
</dbReference>
<reference evidence="2 3" key="1">
    <citation type="submission" date="2014-06" db="EMBL/GenBank/DDBJ databases">
        <authorList>
            <person name="Urmite Genomes Urmite Genomes"/>
        </authorList>
    </citation>
    <scope>NUCLEOTIDE SEQUENCE [LARGE SCALE GENOMIC DNA]</scope>
</reference>
<dbReference type="OrthoDB" id="9815730at2"/>
<feature type="chain" id="PRO_5009744129" evidence="1">
    <location>
        <begin position="23"/>
        <end position="1665"/>
    </location>
</feature>
<evidence type="ECO:0000256" key="1">
    <source>
        <dbReference type="SAM" id="SignalP"/>
    </source>
</evidence>